<gene>
    <name evidence="2" type="ORF">MCYG_02453</name>
</gene>
<dbReference type="OMA" id="MNREYEP"/>
<dbReference type="OrthoDB" id="5369511at2759"/>
<dbReference type="RefSeq" id="XP_002849519.1">
    <property type="nucleotide sequence ID" value="XM_002849473.1"/>
</dbReference>
<dbReference type="eggNOG" id="ENOG502S4NJ">
    <property type="taxonomic scope" value="Eukaryota"/>
</dbReference>
<dbReference type="Proteomes" id="UP000002035">
    <property type="component" value="Unassembled WGS sequence"/>
</dbReference>
<feature type="region of interest" description="Disordered" evidence="1">
    <location>
        <begin position="143"/>
        <end position="175"/>
    </location>
</feature>
<name>C5FFU9_ARTOC</name>
<dbReference type="HOGENOM" id="CLU_048618_3_0_1"/>
<organism evidence="2 3">
    <name type="scientific">Arthroderma otae (strain ATCC MYA-4605 / CBS 113480)</name>
    <name type="common">Microsporum canis</name>
    <dbReference type="NCBI Taxonomy" id="554155"/>
    <lineage>
        <taxon>Eukaryota</taxon>
        <taxon>Fungi</taxon>
        <taxon>Dikarya</taxon>
        <taxon>Ascomycota</taxon>
        <taxon>Pezizomycotina</taxon>
        <taxon>Eurotiomycetes</taxon>
        <taxon>Eurotiomycetidae</taxon>
        <taxon>Onygenales</taxon>
        <taxon>Arthrodermataceae</taxon>
        <taxon>Microsporum</taxon>
    </lineage>
</organism>
<dbReference type="GeneID" id="9223378"/>
<dbReference type="AlphaFoldDB" id="C5FFU9"/>
<evidence type="ECO:0000256" key="1">
    <source>
        <dbReference type="SAM" id="MobiDB-lite"/>
    </source>
</evidence>
<accession>C5FFU9</accession>
<proteinExistence type="predicted"/>
<evidence type="ECO:0000313" key="3">
    <source>
        <dbReference type="Proteomes" id="UP000002035"/>
    </source>
</evidence>
<dbReference type="EMBL" id="DS995702">
    <property type="protein sequence ID" value="EEQ29634.1"/>
    <property type="molecule type" value="Genomic_DNA"/>
</dbReference>
<sequence length="395" mass="45503">MAYPGSIPLSPGSLRESDSMFYPPRNNAATFPFRRLVLELPIGTTWQRAYRNSNSFNSNSPSLLNREREIPCYSDLPWPPEIRNARISPPWDISPREHGELSSPERQQPGPGRPLDVFSARGMVTTPPSTYDRYSTIHPPMALEPIGELPRQSSSNGSKDPFMSYHNSRLSDPGMPLSLESDHSMGRMKKMNNQEHVDSIPRFHLRRKPGNRDEFDGPTQLLRMPSPGPAATEIPEKDLPHLPTSLNVQEQVKILCDINDRLSRCAFDFVAKYQFPIPLEPEKSEVRTPEDREWTEWVHLLRRLATKRRIPARVLYDGQIKQFITVLENSLEMRHTAKNQSRPLRDDRNILQLISAGTQVAKILKDAPAMEYFDFLYSRTERQIHERRNHTPSFF</sequence>
<evidence type="ECO:0000313" key="2">
    <source>
        <dbReference type="EMBL" id="EEQ29634.1"/>
    </source>
</evidence>
<protein>
    <submittedName>
        <fullName evidence="2">Uncharacterized protein</fullName>
    </submittedName>
</protein>
<dbReference type="VEuPathDB" id="FungiDB:MCYG_02453"/>
<reference evidence="3" key="1">
    <citation type="journal article" date="2012" name="MBio">
        <title>Comparative genome analysis of Trichophyton rubrum and related dermatophytes reveals candidate genes involved in infection.</title>
        <authorList>
            <person name="Martinez D.A."/>
            <person name="Oliver B.G."/>
            <person name="Graeser Y."/>
            <person name="Goldberg J.M."/>
            <person name="Li W."/>
            <person name="Martinez-Rossi N.M."/>
            <person name="Monod M."/>
            <person name="Shelest E."/>
            <person name="Barton R.C."/>
            <person name="Birch E."/>
            <person name="Brakhage A.A."/>
            <person name="Chen Z."/>
            <person name="Gurr S.J."/>
            <person name="Heiman D."/>
            <person name="Heitman J."/>
            <person name="Kosti I."/>
            <person name="Rossi A."/>
            <person name="Saif S."/>
            <person name="Samalova M."/>
            <person name="Saunders C.W."/>
            <person name="Shea T."/>
            <person name="Summerbell R.C."/>
            <person name="Xu J."/>
            <person name="Young S."/>
            <person name="Zeng Q."/>
            <person name="Birren B.W."/>
            <person name="Cuomo C.A."/>
            <person name="White T.C."/>
        </authorList>
    </citation>
    <scope>NUCLEOTIDE SEQUENCE [LARGE SCALE GENOMIC DNA]</scope>
    <source>
        <strain evidence="3">ATCC MYA-4605 / CBS 113480</strain>
    </source>
</reference>
<feature type="region of interest" description="Disordered" evidence="1">
    <location>
        <begin position="87"/>
        <end position="118"/>
    </location>
</feature>
<keyword evidence="3" id="KW-1185">Reference proteome</keyword>
<dbReference type="STRING" id="554155.C5FFU9"/>